<evidence type="ECO:0000256" key="1">
    <source>
        <dbReference type="ARBA" id="ARBA00010343"/>
    </source>
</evidence>
<organism evidence="4 5">
    <name type="scientific">Angiostrongylus cantonensis</name>
    <name type="common">Rat lungworm</name>
    <dbReference type="NCBI Taxonomy" id="6313"/>
    <lineage>
        <taxon>Eukaryota</taxon>
        <taxon>Metazoa</taxon>
        <taxon>Ecdysozoa</taxon>
        <taxon>Nematoda</taxon>
        <taxon>Chromadorea</taxon>
        <taxon>Rhabditida</taxon>
        <taxon>Rhabditina</taxon>
        <taxon>Rhabditomorpha</taxon>
        <taxon>Strongyloidea</taxon>
        <taxon>Metastrongylidae</taxon>
        <taxon>Angiostrongylus</taxon>
    </lineage>
</organism>
<sequence length="245" mass="28251">MVRVKPLPERALVEGRVTMRETTREIIHEVSVGEQYSHQQHESNSYYVGPNEYMTDEQDYARLPGNQSKQYVHQQHNSNSYNYAGPSEYTTNEQDYSRLLGNRRFIIYRIIALKTTGFNTAIVRSPAQHDSKGRVKSRIDRRISGEDRFTEGLIGQNSGSNGPNLGNRESSVYDRPFQRIVQEVVRDLYPKEEYRFSAGALEALQEISEAFIVEVFDSTCTCAAHANRVTVMPNDLHLLRMLQRW</sequence>
<protein>
    <submittedName>
        <fullName evidence="5">Histone domain-containing protein</fullName>
    </submittedName>
</protein>
<reference evidence="4" key="1">
    <citation type="submission" date="2012-09" db="EMBL/GenBank/DDBJ databases">
        <authorList>
            <person name="Martin A.A."/>
        </authorList>
    </citation>
    <scope>NUCLEOTIDE SEQUENCE</scope>
</reference>
<dbReference type="InterPro" id="IPR000164">
    <property type="entry name" value="Histone_H3/CENP-A"/>
</dbReference>
<dbReference type="GO" id="GO:0000786">
    <property type="term" value="C:nucleosome"/>
    <property type="evidence" value="ECO:0007669"/>
    <property type="project" value="InterPro"/>
</dbReference>
<proteinExistence type="inferred from homology"/>
<feature type="region of interest" description="Disordered" evidence="2">
    <location>
        <begin position="68"/>
        <end position="88"/>
    </location>
</feature>
<dbReference type="GO" id="GO:0003677">
    <property type="term" value="F:DNA binding"/>
    <property type="evidence" value="ECO:0007669"/>
    <property type="project" value="InterPro"/>
</dbReference>
<dbReference type="InterPro" id="IPR007125">
    <property type="entry name" value="H2A/H2B/H3"/>
</dbReference>
<dbReference type="GO" id="GO:0046982">
    <property type="term" value="F:protein heterodimerization activity"/>
    <property type="evidence" value="ECO:0007669"/>
    <property type="project" value="InterPro"/>
</dbReference>
<dbReference type="Pfam" id="PF00125">
    <property type="entry name" value="Histone"/>
    <property type="match status" value="1"/>
</dbReference>
<evidence type="ECO:0000313" key="5">
    <source>
        <dbReference type="WBParaSite" id="ACAC_0000340501-mRNA-1"/>
    </source>
</evidence>
<dbReference type="Gene3D" id="1.10.20.10">
    <property type="entry name" value="Histone, subunit A"/>
    <property type="match status" value="1"/>
</dbReference>
<dbReference type="WBParaSite" id="ACAC_0000340501-mRNA-1">
    <property type="protein sequence ID" value="ACAC_0000340501-mRNA-1"/>
    <property type="gene ID" value="ACAC_0000340501"/>
</dbReference>
<accession>A0A0K0D036</accession>
<feature type="domain" description="Core Histone H2A/H2B/H3" evidence="3">
    <location>
        <begin position="168"/>
        <end position="240"/>
    </location>
</feature>
<evidence type="ECO:0000256" key="2">
    <source>
        <dbReference type="SAM" id="MobiDB-lite"/>
    </source>
</evidence>
<keyword evidence="4" id="KW-1185">Reference proteome</keyword>
<name>A0A0K0D036_ANGCA</name>
<evidence type="ECO:0000313" key="4">
    <source>
        <dbReference type="Proteomes" id="UP000035642"/>
    </source>
</evidence>
<reference evidence="5" key="2">
    <citation type="submission" date="2017-02" db="UniProtKB">
        <authorList>
            <consortium name="WormBaseParasite"/>
        </authorList>
    </citation>
    <scope>IDENTIFICATION</scope>
</reference>
<dbReference type="AlphaFoldDB" id="A0A0K0D036"/>
<comment type="similarity">
    <text evidence="1">Belongs to the histone H3 family.</text>
</comment>
<dbReference type="PANTHER" id="PTHR11426">
    <property type="entry name" value="HISTONE H3"/>
    <property type="match status" value="1"/>
</dbReference>
<dbReference type="GO" id="GO:0030527">
    <property type="term" value="F:structural constituent of chromatin"/>
    <property type="evidence" value="ECO:0007669"/>
    <property type="project" value="InterPro"/>
</dbReference>
<dbReference type="Proteomes" id="UP000035642">
    <property type="component" value="Unassembled WGS sequence"/>
</dbReference>
<dbReference type="InterPro" id="IPR009072">
    <property type="entry name" value="Histone-fold"/>
</dbReference>
<dbReference type="SMART" id="SM00428">
    <property type="entry name" value="H3"/>
    <property type="match status" value="1"/>
</dbReference>
<dbReference type="STRING" id="6313.A0A0K0D036"/>
<evidence type="ECO:0000259" key="3">
    <source>
        <dbReference type="Pfam" id="PF00125"/>
    </source>
</evidence>
<dbReference type="PRINTS" id="PR00622">
    <property type="entry name" value="HISTONEH3"/>
</dbReference>
<dbReference type="SUPFAM" id="SSF47113">
    <property type="entry name" value="Histone-fold"/>
    <property type="match status" value="1"/>
</dbReference>